<organism evidence="3 4">
    <name type="scientific">Echinococcus granulosus</name>
    <name type="common">Hydatid tapeworm</name>
    <dbReference type="NCBI Taxonomy" id="6210"/>
    <lineage>
        <taxon>Eukaryota</taxon>
        <taxon>Metazoa</taxon>
        <taxon>Spiralia</taxon>
        <taxon>Lophotrochozoa</taxon>
        <taxon>Platyhelminthes</taxon>
        <taxon>Cestoda</taxon>
        <taxon>Eucestoda</taxon>
        <taxon>Cyclophyllidea</taxon>
        <taxon>Taeniidae</taxon>
        <taxon>Echinococcus</taxon>
        <taxon>Echinococcus granulosus group</taxon>
    </lineage>
</organism>
<name>W6UNR0_ECHGR</name>
<dbReference type="AlphaFoldDB" id="W6UNR0"/>
<evidence type="ECO:0000256" key="2">
    <source>
        <dbReference type="SAM" id="Phobius"/>
    </source>
</evidence>
<sequence>MLISEVRVFEPAGTEMGWFSSIEVWRVMATWAAPAYYLLFYLLVAVSWAAAMRWGHLLYRSPNRPKKPKKSKTLDGWRGRRRKLRDPLLVEVEAQKPPQAADNPYDFEEQTYTKTFLAKHGIRPQEADSYTQKNQTPNTIK</sequence>
<dbReference type="KEGG" id="egl:EGR_02319"/>
<keyword evidence="2" id="KW-0472">Membrane</keyword>
<evidence type="ECO:0000256" key="1">
    <source>
        <dbReference type="SAM" id="MobiDB-lite"/>
    </source>
</evidence>
<feature type="region of interest" description="Disordered" evidence="1">
    <location>
        <begin position="62"/>
        <end position="82"/>
    </location>
</feature>
<feature type="transmembrane region" description="Helical" evidence="2">
    <location>
        <begin position="35"/>
        <end position="59"/>
    </location>
</feature>
<keyword evidence="2" id="KW-0812">Transmembrane</keyword>
<protein>
    <submittedName>
        <fullName evidence="3">Uncharacterized protein</fullName>
    </submittedName>
</protein>
<evidence type="ECO:0000313" key="4">
    <source>
        <dbReference type="Proteomes" id="UP000019149"/>
    </source>
</evidence>
<dbReference type="Proteomes" id="UP000019149">
    <property type="component" value="Unassembled WGS sequence"/>
</dbReference>
<reference evidence="3 4" key="1">
    <citation type="journal article" date="2013" name="Nat. Genet.">
        <title>The genome of the hydatid tapeworm Echinococcus granulosus.</title>
        <authorList>
            <person name="Zheng H."/>
            <person name="Zhang W."/>
            <person name="Zhang L."/>
            <person name="Zhang Z."/>
            <person name="Li J."/>
            <person name="Lu G."/>
            <person name="Zhu Y."/>
            <person name="Wang Y."/>
            <person name="Huang Y."/>
            <person name="Liu J."/>
            <person name="Kang H."/>
            <person name="Chen J."/>
            <person name="Wang L."/>
            <person name="Chen A."/>
            <person name="Yu S."/>
            <person name="Gao Z."/>
            <person name="Jin L."/>
            <person name="Gu W."/>
            <person name="Wang Z."/>
            <person name="Zhao L."/>
            <person name="Shi B."/>
            <person name="Wen H."/>
            <person name="Lin R."/>
            <person name="Jones M.K."/>
            <person name="Brejova B."/>
            <person name="Vinar T."/>
            <person name="Zhao G."/>
            <person name="McManus D.P."/>
            <person name="Chen Z."/>
            <person name="Zhou Y."/>
            <person name="Wang S."/>
        </authorList>
    </citation>
    <scope>NUCLEOTIDE SEQUENCE [LARGE SCALE GENOMIC DNA]</scope>
</reference>
<gene>
    <name evidence="3" type="ORF">EGR_02319</name>
</gene>
<dbReference type="CTD" id="36338034"/>
<proteinExistence type="predicted"/>
<evidence type="ECO:0000313" key="3">
    <source>
        <dbReference type="EMBL" id="EUB62878.1"/>
    </source>
</evidence>
<dbReference type="GeneID" id="36338034"/>
<dbReference type="EMBL" id="APAU02000010">
    <property type="protein sequence ID" value="EUB62878.1"/>
    <property type="molecule type" value="Genomic_DNA"/>
</dbReference>
<accession>W6UNR0</accession>
<dbReference type="RefSeq" id="XP_024354074.1">
    <property type="nucleotide sequence ID" value="XM_024491568.1"/>
</dbReference>
<keyword evidence="4" id="KW-1185">Reference proteome</keyword>
<keyword evidence="2" id="KW-1133">Transmembrane helix</keyword>
<comment type="caution">
    <text evidence="3">The sequence shown here is derived from an EMBL/GenBank/DDBJ whole genome shotgun (WGS) entry which is preliminary data.</text>
</comment>